<reference evidence="6" key="1">
    <citation type="submission" date="2019-02" db="EMBL/GenBank/DDBJ databases">
        <authorList>
            <person name="Li S.-H."/>
        </authorList>
    </citation>
    <scope>NUCLEOTIDE SEQUENCE</scope>
    <source>
        <strain evidence="6">IMCC14734</strain>
    </source>
</reference>
<gene>
    <name evidence="6" type="ORF">EYC98_04420</name>
</gene>
<comment type="similarity">
    <text evidence="1">Belongs to the sulfatase family.</text>
</comment>
<dbReference type="PROSITE" id="PS00149">
    <property type="entry name" value="SULFATASE_2"/>
    <property type="match status" value="1"/>
</dbReference>
<dbReference type="InterPro" id="IPR024607">
    <property type="entry name" value="Sulfatase_CS"/>
</dbReference>
<dbReference type="Pfam" id="PF00884">
    <property type="entry name" value="Sulfatase"/>
    <property type="match status" value="1"/>
</dbReference>
<dbReference type="SUPFAM" id="SSF53649">
    <property type="entry name" value="Alkaline phosphatase-like"/>
    <property type="match status" value="1"/>
</dbReference>
<name>A0ABT3TCT5_9GAMM</name>
<dbReference type="PANTHER" id="PTHR42693">
    <property type="entry name" value="ARYLSULFATASE FAMILY MEMBER"/>
    <property type="match status" value="1"/>
</dbReference>
<evidence type="ECO:0000313" key="7">
    <source>
        <dbReference type="Proteomes" id="UP001143362"/>
    </source>
</evidence>
<organism evidence="6 7">
    <name type="scientific">Candidatus Litorirhabdus singularis</name>
    <dbReference type="NCBI Taxonomy" id="2518993"/>
    <lineage>
        <taxon>Bacteria</taxon>
        <taxon>Pseudomonadati</taxon>
        <taxon>Pseudomonadota</taxon>
        <taxon>Gammaproteobacteria</taxon>
        <taxon>Cellvibrionales</taxon>
        <taxon>Halieaceae</taxon>
        <taxon>Candidatus Litorirhabdus</taxon>
    </lineage>
</organism>
<comment type="caution">
    <text evidence="6">The sequence shown here is derived from an EMBL/GenBank/DDBJ whole genome shotgun (WGS) entry which is preliminary data.</text>
</comment>
<evidence type="ECO:0000256" key="1">
    <source>
        <dbReference type="ARBA" id="ARBA00008779"/>
    </source>
</evidence>
<proteinExistence type="inferred from homology"/>
<keyword evidence="4" id="KW-0106">Calcium</keyword>
<dbReference type="Proteomes" id="UP001143362">
    <property type="component" value="Unassembled WGS sequence"/>
</dbReference>
<dbReference type="InterPro" id="IPR000917">
    <property type="entry name" value="Sulfatase_N"/>
</dbReference>
<keyword evidence="3" id="KW-0378">Hydrolase</keyword>
<dbReference type="Gene3D" id="3.30.1120.10">
    <property type="match status" value="1"/>
</dbReference>
<feature type="domain" description="Sulfatase N-terminal" evidence="5">
    <location>
        <begin position="61"/>
        <end position="367"/>
    </location>
</feature>
<dbReference type="EMBL" id="SHNN01000001">
    <property type="protein sequence ID" value="MCX2980108.1"/>
    <property type="molecule type" value="Genomic_DNA"/>
</dbReference>
<evidence type="ECO:0000313" key="6">
    <source>
        <dbReference type="EMBL" id="MCX2980108.1"/>
    </source>
</evidence>
<keyword evidence="7" id="KW-1185">Reference proteome</keyword>
<dbReference type="CDD" id="cd16026">
    <property type="entry name" value="GALNS_like"/>
    <property type="match status" value="1"/>
</dbReference>
<dbReference type="Gene3D" id="3.40.720.10">
    <property type="entry name" value="Alkaline Phosphatase, subunit A"/>
    <property type="match status" value="1"/>
</dbReference>
<dbReference type="PROSITE" id="PS00523">
    <property type="entry name" value="SULFATASE_1"/>
    <property type="match status" value="1"/>
</dbReference>
<protein>
    <recommendedName>
        <fullName evidence="5">Sulfatase N-terminal domain-containing protein</fullName>
    </recommendedName>
</protein>
<accession>A0ABT3TCT5</accession>
<evidence type="ECO:0000256" key="2">
    <source>
        <dbReference type="ARBA" id="ARBA00022723"/>
    </source>
</evidence>
<evidence type="ECO:0000256" key="4">
    <source>
        <dbReference type="ARBA" id="ARBA00022837"/>
    </source>
</evidence>
<evidence type="ECO:0000256" key="3">
    <source>
        <dbReference type="ARBA" id="ARBA00022801"/>
    </source>
</evidence>
<dbReference type="InterPro" id="IPR050738">
    <property type="entry name" value="Sulfatase"/>
</dbReference>
<evidence type="ECO:0000259" key="5">
    <source>
        <dbReference type="Pfam" id="PF00884"/>
    </source>
</evidence>
<sequence>MRMRVWKWLGLGLLLVVVIAIAIPVLKLLGYEQLDDADRLAQKQQYLQSLSASSSTAAQRPNIVIILLDDLGYGDVGAYGAQSIATPHIDSLAQNGMRFSHYYSPSPVCSPSRAAMLTGRYPPRTGLGHVVFPEGHFISNAQKISALNTRIPTEEIMLSDVLKAVGYNTAMVGKWHMGDVAPSLPNDFSFDSYYGGLYSNDMKPFPLYRNRDIEEAAELDQTRMNGLYTREVVEFVESQDTATPFFLYYAHNFPHEPLFSSPQQSGKSEAGLYGDVVEDIDHSVGELLAALQRKGLTENTLIIFTSDNGPWYQGSPGFNRGRKNQTWEGGQRVPFIVHWPASVGGNQLRTVPISGVDLFPTLLSVLDLPLPADRIIDGVDISPLWRGESELAERLIYYYGQSGATLDAVRDSRFKYHGRRGVRATGITKTLDLKAPMGPWLFDLAQDQQESYDVSAKYPLEMQRLQEAFEARDAEFRNNLRGWLPVK</sequence>
<dbReference type="InterPro" id="IPR017850">
    <property type="entry name" value="Alkaline_phosphatase_core_sf"/>
</dbReference>
<keyword evidence="2" id="KW-0479">Metal-binding</keyword>
<dbReference type="PANTHER" id="PTHR42693:SF33">
    <property type="entry name" value="ARYLSULFATASE"/>
    <property type="match status" value="1"/>
</dbReference>